<dbReference type="RefSeq" id="YP_009807195.1">
    <property type="nucleotide sequence ID" value="NC_048021.1"/>
</dbReference>
<dbReference type="KEGG" id="vg:54998071"/>
<organism evidence="2 3">
    <name type="scientific">Gordonia phage Daredevil</name>
    <dbReference type="NCBI Taxonomy" id="2283286"/>
    <lineage>
        <taxon>Viruses</taxon>
        <taxon>Duplodnaviria</taxon>
        <taxon>Heunggongvirae</taxon>
        <taxon>Uroviricota</taxon>
        <taxon>Caudoviricetes</taxon>
        <taxon>Daredevilvirus</taxon>
        <taxon>Daredevilvirus daredevil</taxon>
    </lineage>
</organism>
<feature type="compositionally biased region" description="Acidic residues" evidence="1">
    <location>
        <begin position="16"/>
        <end position="26"/>
    </location>
</feature>
<reference evidence="3" key="1">
    <citation type="submission" date="2018-07" db="EMBL/GenBank/DDBJ databases">
        <authorList>
            <person name="Quirk P.G."/>
            <person name="Krulwich T.A."/>
        </authorList>
    </citation>
    <scope>NUCLEOTIDE SEQUENCE [LARGE SCALE GENOMIC DNA]</scope>
</reference>
<proteinExistence type="predicted"/>
<gene>
    <name evidence="2" type="primary">81</name>
    <name evidence="2" type="ORF">SEA_DAREDEVIL_81</name>
</gene>
<feature type="region of interest" description="Disordered" evidence="1">
    <location>
        <begin position="1"/>
        <end position="26"/>
    </location>
</feature>
<evidence type="ECO:0000313" key="2">
    <source>
        <dbReference type="EMBL" id="AXH70468.1"/>
    </source>
</evidence>
<dbReference type="EMBL" id="MH590603">
    <property type="protein sequence ID" value="AXH70468.1"/>
    <property type="molecule type" value="Genomic_DNA"/>
</dbReference>
<dbReference type="GeneID" id="54998071"/>
<accession>A0A345MIT7</accession>
<sequence length="41" mass="4671">MATIYDSSVDFGDNSGYEDDDWEGSDYIEEYAPDLRDDLDA</sequence>
<evidence type="ECO:0000313" key="3">
    <source>
        <dbReference type="Proteomes" id="UP000257597"/>
    </source>
</evidence>
<dbReference type="Proteomes" id="UP000257597">
    <property type="component" value="Segment"/>
</dbReference>
<evidence type="ECO:0000256" key="1">
    <source>
        <dbReference type="SAM" id="MobiDB-lite"/>
    </source>
</evidence>
<name>A0A345MIT7_9CAUD</name>
<protein>
    <submittedName>
        <fullName evidence="2">Uncharacterized protein</fullName>
    </submittedName>
</protein>
<keyword evidence="3" id="KW-1185">Reference proteome</keyword>